<name>A0A9R1C8W5_9BACT</name>
<feature type="region of interest" description="Disordered" evidence="1">
    <location>
        <begin position="1"/>
        <end position="105"/>
    </location>
</feature>
<gene>
    <name evidence="2" type="ORF">PRLR5076_10220</name>
</gene>
<comment type="caution">
    <text evidence="2">The sequence shown here is derived from an EMBL/GenBank/DDBJ whole genome shotgun (WGS) entry which is preliminary data.</text>
</comment>
<dbReference type="GeneID" id="72467949"/>
<dbReference type="RefSeq" id="WP_223929848.1">
    <property type="nucleotide sequence ID" value="NZ_BPTU01000003.1"/>
</dbReference>
<evidence type="ECO:0000313" key="2">
    <source>
        <dbReference type="EMBL" id="GJG58171.1"/>
    </source>
</evidence>
<keyword evidence="3" id="KW-1185">Reference proteome</keyword>
<protein>
    <recommendedName>
        <fullName evidence="4">DUF3408 domain-containing protein</fullName>
    </recommendedName>
</protein>
<evidence type="ECO:0008006" key="4">
    <source>
        <dbReference type="Google" id="ProtNLM"/>
    </source>
</evidence>
<dbReference type="Proteomes" id="UP000825483">
    <property type="component" value="Unassembled WGS sequence"/>
</dbReference>
<feature type="compositionally biased region" description="Low complexity" evidence="1">
    <location>
        <begin position="36"/>
        <end position="45"/>
    </location>
</feature>
<feature type="compositionally biased region" description="Low complexity" evidence="1">
    <location>
        <begin position="54"/>
        <end position="70"/>
    </location>
</feature>
<reference evidence="2" key="1">
    <citation type="journal article" date="2022" name="Int. J. Syst. Evol. Microbiol.">
        <title>Prevotella lacticifex sp. nov., isolated from the rumen of cows.</title>
        <authorList>
            <person name="Shinkai T."/>
            <person name="Ikeyama N."/>
            <person name="Kumagai M."/>
            <person name="Ohmori H."/>
            <person name="Sakamoto M."/>
            <person name="Ohkuma M."/>
            <person name="Mitsumori M."/>
        </authorList>
    </citation>
    <scope>NUCLEOTIDE SEQUENCE</scope>
    <source>
        <strain evidence="2">R5076</strain>
    </source>
</reference>
<dbReference type="AlphaFoldDB" id="A0A9R1C8W5"/>
<sequence length="190" mass="20653">MAKKTSVVLPGGIAGLVHQVQNGGEEPKKSSEVSRQPEAAPAPARQEAREEPRAQQPAPAQPVRTAPAAATDRVGEGSEVAEPAPRRGRPAAPRDGVSPTEKAEREYQIVKDSGADSWDLFLSLGKIYKTRDERLATIYIDPDLKRILDRLKTASSVKLPTAAILSSIVARFIFDHEKEINDVIFGERLI</sequence>
<evidence type="ECO:0000256" key="1">
    <source>
        <dbReference type="SAM" id="MobiDB-lite"/>
    </source>
</evidence>
<dbReference type="EMBL" id="BPUB01000001">
    <property type="protein sequence ID" value="GJG58171.1"/>
    <property type="molecule type" value="Genomic_DNA"/>
</dbReference>
<organism evidence="2 3">
    <name type="scientific">Prevotella lacticifex</name>
    <dbReference type="NCBI Taxonomy" id="2854755"/>
    <lineage>
        <taxon>Bacteria</taxon>
        <taxon>Pseudomonadati</taxon>
        <taxon>Bacteroidota</taxon>
        <taxon>Bacteroidia</taxon>
        <taxon>Bacteroidales</taxon>
        <taxon>Prevotellaceae</taxon>
        <taxon>Prevotella</taxon>
    </lineage>
</organism>
<accession>A0A9R1C8W5</accession>
<evidence type="ECO:0000313" key="3">
    <source>
        <dbReference type="Proteomes" id="UP000825483"/>
    </source>
</evidence>
<proteinExistence type="predicted"/>